<keyword evidence="2 4" id="KW-0378">Hydrolase</keyword>
<keyword evidence="8" id="KW-1185">Reference proteome</keyword>
<evidence type="ECO:0000313" key="7">
    <source>
        <dbReference type="EMBL" id="TLU92040.1"/>
    </source>
</evidence>
<comment type="similarity">
    <text evidence="1 4">Belongs to the glycosyl hydrolase 26 family.</text>
</comment>
<dbReference type="EMBL" id="VCEI01000025">
    <property type="protein sequence ID" value="TLU92040.1"/>
    <property type="molecule type" value="Genomic_DNA"/>
</dbReference>
<dbReference type="SUPFAM" id="SSF51445">
    <property type="entry name" value="(Trans)glycosidases"/>
    <property type="match status" value="2"/>
</dbReference>
<dbReference type="PANTHER" id="PTHR40079">
    <property type="entry name" value="MANNAN ENDO-1,4-BETA-MANNOSIDASE E-RELATED"/>
    <property type="match status" value="1"/>
</dbReference>
<dbReference type="OrthoDB" id="9816550at2"/>
<keyword evidence="5" id="KW-1133">Transmembrane helix</keyword>
<dbReference type="PROSITE" id="PS51764">
    <property type="entry name" value="GH26"/>
    <property type="match status" value="1"/>
</dbReference>
<evidence type="ECO:0000256" key="2">
    <source>
        <dbReference type="ARBA" id="ARBA00022801"/>
    </source>
</evidence>
<dbReference type="RefSeq" id="WP_138282149.1">
    <property type="nucleotide sequence ID" value="NZ_BMGE01000003.1"/>
</dbReference>
<dbReference type="InterPro" id="IPR000805">
    <property type="entry name" value="Glyco_hydro_26"/>
</dbReference>
<evidence type="ECO:0000256" key="1">
    <source>
        <dbReference type="ARBA" id="ARBA00007754"/>
    </source>
</evidence>
<evidence type="ECO:0000259" key="6">
    <source>
        <dbReference type="PROSITE" id="PS51764"/>
    </source>
</evidence>
<keyword evidence="5" id="KW-0472">Membrane</keyword>
<sequence>MKNSKIFYLAALLIGTAVIWIGIIKPRLFVSNAHVEKENEYKWNEHVIGVYERGQKTGITEFDSLQLIAIKLDKSPDQNGFQGLLQDINPKYPVLLTIETLPSSGDNILENCINGEYDSKIKALCNAISSKNTVFYLRWNPEMEVPVTLYPWQYQSSETYIQAFRHFTALCRSIAPEIKIVWGTAGYPGADEYWPGRDVVDLISITLNTKSEGLTSAYSHEKDMTEVIRRKILRMRFMNKPVLVLQAPDAETDPLPTGKLAASIREIKEEDSTIYSFINTENNIRPYIPATARMPLIGVYDPKLLLALSPSVGVEHLFIDLNNFRDGTFEKLFNEVISRKHDVIITFEPWKDEKYDESAVLSNTIQGVYDNQFRELYRIISNVKQTVYLRFLHEMEIPIHRYPWQSQDPVSYIKAFRYFMNFNKIKAENIKKVWGPAGDRGSMEWWPGDDVVDYVSMAIYGLPDKNITDPNQQEQFGTIYKRKYHRMRFTNKPVFITEFGVTGPEEFQKKWLEDAAAVINSHREIYGINYFNLADNPKVWGDIPTPVWSISKETFDHFVLILSKRK</sequence>
<keyword evidence="5" id="KW-0812">Transmembrane</keyword>
<feature type="transmembrane region" description="Helical" evidence="5">
    <location>
        <begin position="6"/>
        <end position="24"/>
    </location>
</feature>
<evidence type="ECO:0000256" key="3">
    <source>
        <dbReference type="ARBA" id="ARBA00023295"/>
    </source>
</evidence>
<protein>
    <recommendedName>
        <fullName evidence="6">GH26 domain-containing protein</fullName>
    </recommendedName>
</protein>
<evidence type="ECO:0000313" key="8">
    <source>
        <dbReference type="Proteomes" id="UP000309788"/>
    </source>
</evidence>
<reference evidence="7 8" key="1">
    <citation type="submission" date="2019-05" db="EMBL/GenBank/DDBJ databases">
        <authorList>
            <person name="Qu J.-H."/>
        </authorList>
    </citation>
    <scope>NUCLEOTIDE SEQUENCE [LARGE SCALE GENOMIC DNA]</scope>
    <source>
        <strain evidence="7 8">Z12</strain>
    </source>
</reference>
<dbReference type="GO" id="GO:0006080">
    <property type="term" value="P:substituted mannan metabolic process"/>
    <property type="evidence" value="ECO:0007669"/>
    <property type="project" value="InterPro"/>
</dbReference>
<dbReference type="InterPro" id="IPR017853">
    <property type="entry name" value="GH"/>
</dbReference>
<gene>
    <name evidence="7" type="ORF">FEM55_14895</name>
</gene>
<feature type="active site" description="Nucleophile" evidence="4">
    <location>
        <position position="498"/>
    </location>
</feature>
<evidence type="ECO:0000256" key="4">
    <source>
        <dbReference type="PROSITE-ProRule" id="PRU01100"/>
    </source>
</evidence>
<dbReference type="AlphaFoldDB" id="A0A5R9KB42"/>
<dbReference type="InterPro" id="IPR022790">
    <property type="entry name" value="GH26_dom"/>
</dbReference>
<dbReference type="Proteomes" id="UP000309788">
    <property type="component" value="Unassembled WGS sequence"/>
</dbReference>
<accession>A0A5R9KB42</accession>
<evidence type="ECO:0000256" key="5">
    <source>
        <dbReference type="SAM" id="Phobius"/>
    </source>
</evidence>
<keyword evidence="3 4" id="KW-0326">Glycosidase</keyword>
<dbReference type="Gene3D" id="3.20.20.80">
    <property type="entry name" value="Glycosidases"/>
    <property type="match status" value="2"/>
</dbReference>
<name>A0A5R9KB42_9BACT</name>
<feature type="active site" description="Proton donor" evidence="4">
    <location>
        <position position="394"/>
    </location>
</feature>
<dbReference type="PANTHER" id="PTHR40079:SF4">
    <property type="entry name" value="GH26 DOMAIN-CONTAINING PROTEIN-RELATED"/>
    <property type="match status" value="1"/>
</dbReference>
<proteinExistence type="inferred from homology"/>
<dbReference type="GO" id="GO:0016985">
    <property type="term" value="F:mannan endo-1,4-beta-mannosidase activity"/>
    <property type="evidence" value="ECO:0007669"/>
    <property type="project" value="InterPro"/>
</dbReference>
<organism evidence="7 8">
    <name type="scientific">Dyadobacter sediminis</name>
    <dbReference type="NCBI Taxonomy" id="1493691"/>
    <lineage>
        <taxon>Bacteria</taxon>
        <taxon>Pseudomonadati</taxon>
        <taxon>Bacteroidota</taxon>
        <taxon>Cytophagia</taxon>
        <taxon>Cytophagales</taxon>
        <taxon>Spirosomataceae</taxon>
        <taxon>Dyadobacter</taxon>
    </lineage>
</organism>
<feature type="domain" description="GH26" evidence="6">
    <location>
        <begin position="255"/>
        <end position="563"/>
    </location>
</feature>
<comment type="caution">
    <text evidence="7">The sequence shown here is derived from an EMBL/GenBank/DDBJ whole genome shotgun (WGS) entry which is preliminary data.</text>
</comment>